<dbReference type="InterPro" id="IPR003661">
    <property type="entry name" value="HisK_dim/P_dom"/>
</dbReference>
<proteinExistence type="predicted"/>
<dbReference type="Pfam" id="PF02518">
    <property type="entry name" value="HATPase_c"/>
    <property type="match status" value="1"/>
</dbReference>
<dbReference type="SUPFAM" id="SSF158472">
    <property type="entry name" value="HAMP domain-like"/>
    <property type="match status" value="1"/>
</dbReference>
<dbReference type="SMART" id="SM00388">
    <property type="entry name" value="HisKA"/>
    <property type="match status" value="1"/>
</dbReference>
<dbReference type="GO" id="GO:0000155">
    <property type="term" value="F:phosphorelay sensor kinase activity"/>
    <property type="evidence" value="ECO:0007669"/>
    <property type="project" value="InterPro"/>
</dbReference>
<comment type="subcellular location">
    <subcellularLocation>
        <location evidence="2">Cell membrane</location>
    </subcellularLocation>
</comment>
<dbReference type="PANTHER" id="PTHR45436">
    <property type="entry name" value="SENSOR HISTIDINE KINASE YKOH"/>
    <property type="match status" value="1"/>
</dbReference>
<accession>A0A6J4T1U5</accession>
<dbReference type="CDD" id="cd06225">
    <property type="entry name" value="HAMP"/>
    <property type="match status" value="1"/>
</dbReference>
<dbReference type="InterPro" id="IPR036097">
    <property type="entry name" value="HisK_dim/P_sf"/>
</dbReference>
<dbReference type="SMART" id="SM00387">
    <property type="entry name" value="HATPase_c"/>
    <property type="match status" value="1"/>
</dbReference>
<feature type="domain" description="HAMP" evidence="14">
    <location>
        <begin position="190"/>
        <end position="244"/>
    </location>
</feature>
<dbReference type="Gene3D" id="1.10.287.130">
    <property type="match status" value="1"/>
</dbReference>
<evidence type="ECO:0000256" key="9">
    <source>
        <dbReference type="ARBA" id="ARBA00023012"/>
    </source>
</evidence>
<evidence type="ECO:0000256" key="10">
    <source>
        <dbReference type="ARBA" id="ARBA00023136"/>
    </source>
</evidence>
<evidence type="ECO:0000256" key="11">
    <source>
        <dbReference type="SAM" id="MobiDB-lite"/>
    </source>
</evidence>
<dbReference type="GO" id="GO:0005886">
    <property type="term" value="C:plasma membrane"/>
    <property type="evidence" value="ECO:0007669"/>
    <property type="project" value="UniProtKB-SubCell"/>
</dbReference>
<evidence type="ECO:0000256" key="1">
    <source>
        <dbReference type="ARBA" id="ARBA00000085"/>
    </source>
</evidence>
<evidence type="ECO:0000256" key="6">
    <source>
        <dbReference type="ARBA" id="ARBA00022692"/>
    </source>
</evidence>
<organism evidence="15">
    <name type="scientific">uncultured Solirubrobacterales bacterium</name>
    <dbReference type="NCBI Taxonomy" id="768556"/>
    <lineage>
        <taxon>Bacteria</taxon>
        <taxon>Bacillati</taxon>
        <taxon>Actinomycetota</taxon>
        <taxon>Thermoleophilia</taxon>
        <taxon>Solirubrobacterales</taxon>
        <taxon>environmental samples</taxon>
    </lineage>
</organism>
<protein>
    <recommendedName>
        <fullName evidence="3">histidine kinase</fullName>
        <ecNumber evidence="3">2.7.13.3</ecNumber>
    </recommendedName>
</protein>
<dbReference type="Gene3D" id="6.10.340.10">
    <property type="match status" value="1"/>
</dbReference>
<dbReference type="AlphaFoldDB" id="A0A6J4T1U5"/>
<dbReference type="PROSITE" id="PS50109">
    <property type="entry name" value="HIS_KIN"/>
    <property type="match status" value="1"/>
</dbReference>
<keyword evidence="10 12" id="KW-0472">Membrane</keyword>
<dbReference type="EC" id="2.7.13.3" evidence="3"/>
<keyword evidence="8 12" id="KW-1133">Transmembrane helix</keyword>
<dbReference type="InterPro" id="IPR004358">
    <property type="entry name" value="Sig_transdc_His_kin-like_C"/>
</dbReference>
<keyword evidence="7" id="KW-0418">Kinase</keyword>
<gene>
    <name evidence="15" type="ORF">AVDCRST_MAG17-2036</name>
</gene>
<evidence type="ECO:0000256" key="3">
    <source>
        <dbReference type="ARBA" id="ARBA00012438"/>
    </source>
</evidence>
<evidence type="ECO:0000256" key="2">
    <source>
        <dbReference type="ARBA" id="ARBA00004236"/>
    </source>
</evidence>
<evidence type="ECO:0000256" key="7">
    <source>
        <dbReference type="ARBA" id="ARBA00022777"/>
    </source>
</evidence>
<evidence type="ECO:0000256" key="4">
    <source>
        <dbReference type="ARBA" id="ARBA00022553"/>
    </source>
</evidence>
<name>A0A6J4T1U5_9ACTN</name>
<evidence type="ECO:0000256" key="5">
    <source>
        <dbReference type="ARBA" id="ARBA00022679"/>
    </source>
</evidence>
<feature type="compositionally biased region" description="Polar residues" evidence="11">
    <location>
        <begin position="462"/>
        <end position="472"/>
    </location>
</feature>
<feature type="transmembrane region" description="Helical" evidence="12">
    <location>
        <begin position="169"/>
        <end position="189"/>
    </location>
</feature>
<evidence type="ECO:0000313" key="15">
    <source>
        <dbReference type="EMBL" id="CAA9511497.1"/>
    </source>
</evidence>
<feature type="domain" description="Histidine kinase" evidence="13">
    <location>
        <begin position="252"/>
        <end position="449"/>
    </location>
</feature>
<reference evidence="15" key="1">
    <citation type="submission" date="2020-02" db="EMBL/GenBank/DDBJ databases">
        <authorList>
            <person name="Meier V. D."/>
        </authorList>
    </citation>
    <scope>NUCLEOTIDE SEQUENCE</scope>
    <source>
        <strain evidence="15">AVDCRST_MAG17</strain>
    </source>
</reference>
<dbReference type="CDD" id="cd00082">
    <property type="entry name" value="HisKA"/>
    <property type="match status" value="1"/>
</dbReference>
<sequence>MTLRPVALRARVALASAAAIVVAVTLLGGAVFGLVARELRSSLDETLEARAGEVARLAASTPALLTAPGALEGRLGGRQLLVQVLDRRGRIVARSLALGGRVLPRDGPAGDAVRRGDVGYFDALLGEEPLRLYAAPLPVVGDGQAAGGAVLVAGSTAEINGTLTGIRRLVIGSALVAAALAAVLAALLVRRALRPLGRLSSAARSIAATGDASRRLPDLPVRDEVGDLAETLNAMLASLERAREAERRFVGDASHELRTPLTALRGNAAYVARHGADPDVVADLERDAERLSGLLDGLLALAREDAAPAPIGEEVRLDELARAVAGDDPLVELTAPSTVTVRGDRVALERLVENLVENARRHGPDGGRVRVSVHLEDDERRAVLAVSDEGPGLPAEAADHAFERFWRAPDARGEGSGLGLAIVRVTAERHGGCAGAEGSRFWVELPAAATLSGISQDPRPHSVQTNPIRRAT</sequence>
<dbReference type="SUPFAM" id="SSF55874">
    <property type="entry name" value="ATPase domain of HSP90 chaperone/DNA topoisomerase II/histidine kinase"/>
    <property type="match status" value="1"/>
</dbReference>
<dbReference type="EMBL" id="CADCVV010000159">
    <property type="protein sequence ID" value="CAA9511497.1"/>
    <property type="molecule type" value="Genomic_DNA"/>
</dbReference>
<evidence type="ECO:0000256" key="12">
    <source>
        <dbReference type="SAM" id="Phobius"/>
    </source>
</evidence>
<keyword evidence="6 12" id="KW-0812">Transmembrane</keyword>
<dbReference type="InterPro" id="IPR005467">
    <property type="entry name" value="His_kinase_dom"/>
</dbReference>
<keyword evidence="5" id="KW-0808">Transferase</keyword>
<dbReference type="InterPro" id="IPR003594">
    <property type="entry name" value="HATPase_dom"/>
</dbReference>
<dbReference type="InterPro" id="IPR050428">
    <property type="entry name" value="TCS_sensor_his_kinase"/>
</dbReference>
<feature type="transmembrane region" description="Helical" evidence="12">
    <location>
        <begin position="12"/>
        <end position="36"/>
    </location>
</feature>
<keyword evidence="4" id="KW-0597">Phosphoprotein</keyword>
<dbReference type="PROSITE" id="PS50885">
    <property type="entry name" value="HAMP"/>
    <property type="match status" value="1"/>
</dbReference>
<evidence type="ECO:0000259" key="13">
    <source>
        <dbReference type="PROSITE" id="PS50109"/>
    </source>
</evidence>
<dbReference type="InterPro" id="IPR003660">
    <property type="entry name" value="HAMP_dom"/>
</dbReference>
<keyword evidence="9" id="KW-0902">Two-component regulatory system</keyword>
<dbReference type="InterPro" id="IPR036890">
    <property type="entry name" value="HATPase_C_sf"/>
</dbReference>
<dbReference type="PANTHER" id="PTHR45436:SF5">
    <property type="entry name" value="SENSOR HISTIDINE KINASE TRCS"/>
    <property type="match status" value="1"/>
</dbReference>
<dbReference type="SUPFAM" id="SSF47384">
    <property type="entry name" value="Homodimeric domain of signal transducing histidine kinase"/>
    <property type="match status" value="1"/>
</dbReference>
<dbReference type="Pfam" id="PF00512">
    <property type="entry name" value="HisKA"/>
    <property type="match status" value="1"/>
</dbReference>
<dbReference type="SMART" id="SM00304">
    <property type="entry name" value="HAMP"/>
    <property type="match status" value="1"/>
</dbReference>
<dbReference type="CDD" id="cd00075">
    <property type="entry name" value="HATPase"/>
    <property type="match status" value="1"/>
</dbReference>
<comment type="catalytic activity">
    <reaction evidence="1">
        <text>ATP + protein L-histidine = ADP + protein N-phospho-L-histidine.</text>
        <dbReference type="EC" id="2.7.13.3"/>
    </reaction>
</comment>
<dbReference type="PRINTS" id="PR00344">
    <property type="entry name" value="BCTRLSENSOR"/>
</dbReference>
<dbReference type="Pfam" id="PF00672">
    <property type="entry name" value="HAMP"/>
    <property type="match status" value="1"/>
</dbReference>
<dbReference type="Gene3D" id="3.30.565.10">
    <property type="entry name" value="Histidine kinase-like ATPase, C-terminal domain"/>
    <property type="match status" value="1"/>
</dbReference>
<evidence type="ECO:0000256" key="8">
    <source>
        <dbReference type="ARBA" id="ARBA00022989"/>
    </source>
</evidence>
<feature type="region of interest" description="Disordered" evidence="11">
    <location>
        <begin position="453"/>
        <end position="472"/>
    </location>
</feature>
<evidence type="ECO:0000259" key="14">
    <source>
        <dbReference type="PROSITE" id="PS50885"/>
    </source>
</evidence>